<accession>A0A8E2EUQ3</accession>
<evidence type="ECO:0000256" key="1">
    <source>
        <dbReference type="SAM" id="Coils"/>
    </source>
</evidence>
<dbReference type="EMBL" id="KV750400">
    <property type="protein sequence ID" value="OCL04946.1"/>
    <property type="molecule type" value="Genomic_DNA"/>
</dbReference>
<sequence length="592" mass="65178">MSQQQGNETLASATVILFRGPFLPKADHSSLQEGEAVLPNAFLQLARTVNSCSSSLSDKLERVAQYLRSISETEGIKVLDRAAENFLEAFSIGRTDQTEALSLSNTLAIPGVRKTPAISTAPKAPAASATPITPETRKGLRDFFSSFLVPKEILLPNGRPAPLRGGNLVHEGAGTPLRKGGEAKPGTLPRTAVQRLVTVSVKILSLNPNDLDTFRSLYDPAKGGSTKALWEPYTGPAGDDNKLIICNLANVLENNKNPVGRRLMKSILSERIDIIVKQLKEAKQKLENGESLRSTARKSVCPSGGEALKYNDIAGQKWNLFKPGVRIGLGNIDCSTIIERHMTLGEFFVLNAWLQTQPQYLEWMELASLEKQLKDAYLGCANTNLMSQPEAQNAPQSSSGAKRPAEIKHSQKKRPRLDSSSPPSIEEESTPVEISQDYPDVYQDLPLLPPGLLQCHPDVYQELPSISPEFPQDDLDMYLDLPLIHFEDHLDIYRDLPEFFDPLDMYQDLPPIHSEFVQDHLNMHPGPPQIPTCMNGTVINNTVDCYATVPHAQYNSHHSPQDPSHSTVLNGGPPAHLEYQSNPQTITATTRQ</sequence>
<protein>
    <submittedName>
        <fullName evidence="3">Uncharacterized protein</fullName>
    </submittedName>
</protein>
<feature type="coiled-coil region" evidence="1">
    <location>
        <begin position="265"/>
        <end position="299"/>
    </location>
</feature>
<feature type="region of interest" description="Disordered" evidence="2">
    <location>
        <begin position="554"/>
        <end position="592"/>
    </location>
</feature>
<gene>
    <name evidence="3" type="ORF">AOQ84DRAFT_225366</name>
</gene>
<proteinExistence type="predicted"/>
<dbReference type="Proteomes" id="UP000250140">
    <property type="component" value="Unassembled WGS sequence"/>
</dbReference>
<evidence type="ECO:0000256" key="2">
    <source>
        <dbReference type="SAM" id="MobiDB-lite"/>
    </source>
</evidence>
<reference evidence="3 4" key="1">
    <citation type="journal article" date="2016" name="Nat. Commun.">
        <title>Ectomycorrhizal ecology is imprinted in the genome of the dominant symbiotic fungus Cenococcum geophilum.</title>
        <authorList>
            <consortium name="DOE Joint Genome Institute"/>
            <person name="Peter M."/>
            <person name="Kohler A."/>
            <person name="Ohm R.A."/>
            <person name="Kuo A."/>
            <person name="Krutzmann J."/>
            <person name="Morin E."/>
            <person name="Arend M."/>
            <person name="Barry K.W."/>
            <person name="Binder M."/>
            <person name="Choi C."/>
            <person name="Clum A."/>
            <person name="Copeland A."/>
            <person name="Grisel N."/>
            <person name="Haridas S."/>
            <person name="Kipfer T."/>
            <person name="LaButti K."/>
            <person name="Lindquist E."/>
            <person name="Lipzen A."/>
            <person name="Maire R."/>
            <person name="Meier B."/>
            <person name="Mihaltcheva S."/>
            <person name="Molinier V."/>
            <person name="Murat C."/>
            <person name="Poggeler S."/>
            <person name="Quandt C.A."/>
            <person name="Sperisen C."/>
            <person name="Tritt A."/>
            <person name="Tisserant E."/>
            <person name="Crous P.W."/>
            <person name="Henrissat B."/>
            <person name="Nehls U."/>
            <person name="Egli S."/>
            <person name="Spatafora J.W."/>
            <person name="Grigoriev I.V."/>
            <person name="Martin F.M."/>
        </authorList>
    </citation>
    <scope>NUCLEOTIDE SEQUENCE [LARGE SCALE GENOMIC DNA]</scope>
    <source>
        <strain evidence="3 4">CBS 207.34</strain>
    </source>
</reference>
<feature type="region of interest" description="Disordered" evidence="2">
    <location>
        <begin position="389"/>
        <end position="436"/>
    </location>
</feature>
<evidence type="ECO:0000313" key="4">
    <source>
        <dbReference type="Proteomes" id="UP000250140"/>
    </source>
</evidence>
<feature type="compositionally biased region" description="Polar residues" evidence="2">
    <location>
        <begin position="579"/>
        <end position="592"/>
    </location>
</feature>
<keyword evidence="4" id="KW-1185">Reference proteome</keyword>
<keyword evidence="1" id="KW-0175">Coiled coil</keyword>
<organism evidence="3 4">
    <name type="scientific">Glonium stellatum</name>
    <dbReference type="NCBI Taxonomy" id="574774"/>
    <lineage>
        <taxon>Eukaryota</taxon>
        <taxon>Fungi</taxon>
        <taxon>Dikarya</taxon>
        <taxon>Ascomycota</taxon>
        <taxon>Pezizomycotina</taxon>
        <taxon>Dothideomycetes</taxon>
        <taxon>Pleosporomycetidae</taxon>
        <taxon>Gloniales</taxon>
        <taxon>Gloniaceae</taxon>
        <taxon>Glonium</taxon>
    </lineage>
</organism>
<name>A0A8E2EUQ3_9PEZI</name>
<evidence type="ECO:0000313" key="3">
    <source>
        <dbReference type="EMBL" id="OCL04946.1"/>
    </source>
</evidence>
<feature type="compositionally biased region" description="Polar residues" evidence="2">
    <location>
        <begin position="554"/>
        <end position="569"/>
    </location>
</feature>
<feature type="compositionally biased region" description="Polar residues" evidence="2">
    <location>
        <begin position="389"/>
        <end position="400"/>
    </location>
</feature>
<dbReference type="AlphaFoldDB" id="A0A8E2EUQ3"/>